<dbReference type="GO" id="GO:0005643">
    <property type="term" value="C:nuclear pore"/>
    <property type="evidence" value="ECO:0007669"/>
    <property type="project" value="TreeGrafter"/>
</dbReference>
<dbReference type="InterPro" id="IPR056535">
    <property type="entry name" value="TPR_NUP160_M"/>
</dbReference>
<dbReference type="Pfam" id="PF11715">
    <property type="entry name" value="Beta-prop_Nup120_160"/>
    <property type="match status" value="1"/>
</dbReference>
<feature type="domain" description="NUP160 helical" evidence="5">
    <location>
        <begin position="651"/>
        <end position="716"/>
    </location>
</feature>
<gene>
    <name evidence="8" type="ORF">U0070_002131</name>
</gene>
<feature type="domain" description="Nucleoporin Nup120/160 beta-propeller" evidence="4">
    <location>
        <begin position="67"/>
        <end position="540"/>
    </location>
</feature>
<accession>A0AAW0JRN2</accession>
<comment type="caution">
    <text evidence="8">The sequence shown here is derived from an EMBL/GenBank/DDBJ whole genome shotgun (WGS) entry which is preliminary data.</text>
</comment>
<evidence type="ECO:0000313" key="8">
    <source>
        <dbReference type="EMBL" id="KAK7828901.1"/>
    </source>
</evidence>
<keyword evidence="2" id="KW-0813">Transport</keyword>
<keyword evidence="9" id="KW-1185">Reference proteome</keyword>
<dbReference type="InterPro" id="IPR056547">
    <property type="entry name" value="NUP160_helical"/>
</dbReference>
<dbReference type="PANTHER" id="PTHR21286:SF0">
    <property type="entry name" value="NUCLEAR PORE COMPLEX PROTEIN NUP160"/>
    <property type="match status" value="1"/>
</dbReference>
<evidence type="ECO:0008006" key="10">
    <source>
        <dbReference type="Google" id="ProtNLM"/>
    </source>
</evidence>
<feature type="domain" description="NUP160 middle TPR" evidence="7">
    <location>
        <begin position="818"/>
        <end position="954"/>
    </location>
</feature>
<dbReference type="EMBL" id="JBBHLL010000023">
    <property type="protein sequence ID" value="KAK7828901.1"/>
    <property type="molecule type" value="Genomic_DNA"/>
</dbReference>
<feature type="domain" description="NUP160 C-terminal TPR" evidence="6">
    <location>
        <begin position="1047"/>
        <end position="1233"/>
    </location>
</feature>
<feature type="domain" description="NUP160 helical" evidence="5">
    <location>
        <begin position="562"/>
        <end position="650"/>
    </location>
</feature>
<proteinExistence type="predicted"/>
<dbReference type="InterPro" id="IPR021717">
    <property type="entry name" value="Nucleoporin_Nup160"/>
</dbReference>
<evidence type="ECO:0000259" key="4">
    <source>
        <dbReference type="Pfam" id="PF11715"/>
    </source>
</evidence>
<keyword evidence="3" id="KW-0539">Nucleus</keyword>
<evidence type="ECO:0000313" key="9">
    <source>
        <dbReference type="Proteomes" id="UP001488838"/>
    </source>
</evidence>
<evidence type="ECO:0000259" key="6">
    <source>
        <dbReference type="Pfam" id="PF23347"/>
    </source>
</evidence>
<sequence length="1233" mass="139817">MAAAGSLERSFVELSGAERERPRHFREFTARGVGTANAVFGAVKYSESAGGFYYVESGKLFSVTRNRFIHWKTSGDTLELVEESLDINLLNNAVRLKFQNCSLLPSGVHVSETQNHVIILILTNQTVHRLILPHPSRMYRSELVTESQMQSIFTDIGKVDFRDPCNYQLIPTVPGLSPNSTTSAAWLSSDGEALFALPSAAGGIFVLKLPPYDIPGVASVVELKQSSVMQRLLTGWMPTAIRGDQGPSDRALSLAVHCVEHDAFLFALCQDHKLRMWSYKDQMCLMVADMLEYVPVNKDLRLTAGTGHKLRLAYSPSMGLYLGIYMHAPKRGQFCIFQLVSTENNRYSLDHISSLFTSQETLVDFALTSTDIWALWHDAENQTIVKYINFEHNVAGQWNPVFMQPLPEEEIVIRDDQDPREMYLRSLFTPGRFINAALSKALQIFCRGTERNLDLSWSELKKEITLAVENELQGSVTEYEFSQDEFRTLQQEFWCKFYACCLQYQEALSHPLALHLNPLTNMVCLLKKGYLSFLVPSSLVDHLYLLPDEHLLTEDETTISDDADVARDVICLIKCLRMIGESVTMDMAVLMETSCYNLQSPEKAAEHILEDLITIDVENVMEDICSKLQEIRNPVHAIGLLIREMDYETEVILGAGQLFQAQQDLLHRTAPLLLSYYLIKWASQCLATDVPVDTLESNLQHLSVLKLTDSCALMANKLVTRWPSNPGCLFLECLMGNCQYVQLQDYIQLLNPWCQVNVGSCRFMLGRCYLVTGEVQKALECFCQAASEVGKEEFLDRLIRSEDGEIVSTPKLQYYTKAILRTCIFKHHLDLGHNSQAYEALTQIPDSSSQLDCLRQLVVVLCERSQLQDLVAFPYVNLHNEVVGIIESRARAVDLMTHNYYELLYAFHIYRHNYRKAGTVMFEYGMRLGREVRTLRGLEKQGNCYLAAINCLRLIRPEYAWIVQPSSGAVSDRPGASPKRNHDGECTAAPSNRQIEILELEDLEKECSLARIRLTLARHDPSAIAIAGALTSYIPFPQEVHQRRRWCIKLQFGGEAAQAEAWAWLAANQLSSVITTKESSATDEAWRLLSTYLERYRVQNNLYHHCVINKLLSHGVPLPNWLINSYKKVDAAELLRLYLNYDLLEEAVDLVSEYVDAVLGKGHQYFGIEFPLSATAPMVWLPYSSIDQLLQALGENSANSHNIVLSQKILDKLEDYQQKVDKATRDLLYRRDL</sequence>
<evidence type="ECO:0000256" key="2">
    <source>
        <dbReference type="ARBA" id="ARBA00022448"/>
    </source>
</evidence>
<name>A0AAW0JRN2_MYOGA</name>
<dbReference type="PANTHER" id="PTHR21286">
    <property type="entry name" value="NUCLEAR PORE COMPLEX PROTEIN NUP160"/>
    <property type="match status" value="1"/>
</dbReference>
<dbReference type="Pfam" id="PF23354">
    <property type="entry name" value="TPR_NUP160_120_M"/>
    <property type="match status" value="1"/>
</dbReference>
<organism evidence="8 9">
    <name type="scientific">Myodes glareolus</name>
    <name type="common">Bank vole</name>
    <name type="synonym">Clethrionomys glareolus</name>
    <dbReference type="NCBI Taxonomy" id="447135"/>
    <lineage>
        <taxon>Eukaryota</taxon>
        <taxon>Metazoa</taxon>
        <taxon>Chordata</taxon>
        <taxon>Craniata</taxon>
        <taxon>Vertebrata</taxon>
        <taxon>Euteleostomi</taxon>
        <taxon>Mammalia</taxon>
        <taxon>Eutheria</taxon>
        <taxon>Euarchontoglires</taxon>
        <taxon>Glires</taxon>
        <taxon>Rodentia</taxon>
        <taxon>Myomorpha</taxon>
        <taxon>Muroidea</taxon>
        <taxon>Cricetidae</taxon>
        <taxon>Arvicolinae</taxon>
        <taxon>Myodes</taxon>
    </lineage>
</organism>
<dbReference type="GO" id="GO:0017056">
    <property type="term" value="F:structural constituent of nuclear pore"/>
    <property type="evidence" value="ECO:0007669"/>
    <property type="project" value="TreeGrafter"/>
</dbReference>
<dbReference type="AlphaFoldDB" id="A0AAW0JRN2"/>
<evidence type="ECO:0000259" key="5">
    <source>
        <dbReference type="Pfam" id="PF23345"/>
    </source>
</evidence>
<dbReference type="InterPro" id="IPR056536">
    <property type="entry name" value="TPR_NUP160_C"/>
</dbReference>
<evidence type="ECO:0000256" key="1">
    <source>
        <dbReference type="ARBA" id="ARBA00004123"/>
    </source>
</evidence>
<dbReference type="InterPro" id="IPR059141">
    <property type="entry name" value="Beta-prop_Nup120_160"/>
</dbReference>
<comment type="subcellular location">
    <subcellularLocation>
        <location evidence="1">Nucleus</location>
    </subcellularLocation>
</comment>
<dbReference type="Proteomes" id="UP001488838">
    <property type="component" value="Unassembled WGS sequence"/>
</dbReference>
<dbReference type="Pfam" id="PF23347">
    <property type="entry name" value="TPR_Nup160_C"/>
    <property type="match status" value="1"/>
</dbReference>
<reference evidence="8 9" key="1">
    <citation type="journal article" date="2023" name="bioRxiv">
        <title>Conserved and derived expression patterns and positive selection on dental genes reveal complex evolutionary context of ever-growing rodent molars.</title>
        <authorList>
            <person name="Calamari Z.T."/>
            <person name="Song A."/>
            <person name="Cohen E."/>
            <person name="Akter M."/>
            <person name="Roy R.D."/>
            <person name="Hallikas O."/>
            <person name="Christensen M.M."/>
            <person name="Li P."/>
            <person name="Marangoni P."/>
            <person name="Jernvall J."/>
            <person name="Klein O.D."/>
        </authorList>
    </citation>
    <scope>NUCLEOTIDE SEQUENCE [LARGE SCALE GENOMIC DNA]</scope>
    <source>
        <strain evidence="8">V071</strain>
    </source>
</reference>
<evidence type="ECO:0000259" key="7">
    <source>
        <dbReference type="Pfam" id="PF23354"/>
    </source>
</evidence>
<protein>
    <recommendedName>
        <fullName evidence="10">Nuclear pore complex protein Nup160</fullName>
    </recommendedName>
</protein>
<evidence type="ECO:0000256" key="3">
    <source>
        <dbReference type="ARBA" id="ARBA00023242"/>
    </source>
</evidence>
<dbReference type="Pfam" id="PF23345">
    <property type="entry name" value="NUP160_helical"/>
    <property type="match status" value="2"/>
</dbReference>